<comment type="caution">
    <text evidence="4">The sequence shown here is derived from an EMBL/GenBank/DDBJ whole genome shotgun (WGS) entry which is preliminary data.</text>
</comment>
<dbReference type="RefSeq" id="WP_153344073.1">
    <property type="nucleotide sequence ID" value="NZ_WIVE01000031.1"/>
</dbReference>
<dbReference type="NCBIfam" id="TIGR01891">
    <property type="entry name" value="amidohydrolases"/>
    <property type="match status" value="1"/>
</dbReference>
<reference evidence="4 5" key="1">
    <citation type="submission" date="2019-10" db="EMBL/GenBank/DDBJ databases">
        <title>Draft whole-genome sequence of the purple nonsulfur photosynthetic bacterium Roseospira navarrensis DSM 15114.</title>
        <authorList>
            <person name="Kyndt J.A."/>
            <person name="Meyer T.E."/>
        </authorList>
    </citation>
    <scope>NUCLEOTIDE SEQUENCE [LARGE SCALE GENOMIC DNA]</scope>
    <source>
        <strain evidence="4 5">DSM 15114</strain>
    </source>
</reference>
<organism evidence="4 5">
    <name type="scientific">Roseospira navarrensis</name>
    <dbReference type="NCBI Taxonomy" id="140058"/>
    <lineage>
        <taxon>Bacteria</taxon>
        <taxon>Pseudomonadati</taxon>
        <taxon>Pseudomonadota</taxon>
        <taxon>Alphaproteobacteria</taxon>
        <taxon>Rhodospirillales</taxon>
        <taxon>Rhodospirillaceae</taxon>
        <taxon>Roseospira</taxon>
    </lineage>
</organism>
<dbReference type="Gene3D" id="3.40.630.10">
    <property type="entry name" value="Zn peptidases"/>
    <property type="match status" value="1"/>
</dbReference>
<dbReference type="PANTHER" id="PTHR11014:SF63">
    <property type="entry name" value="METALLOPEPTIDASE, PUTATIVE (AFU_ORTHOLOGUE AFUA_6G09600)-RELATED"/>
    <property type="match status" value="1"/>
</dbReference>
<dbReference type="AlphaFoldDB" id="A0A7X1ZG79"/>
<keyword evidence="2" id="KW-0479">Metal-binding</keyword>
<sequence>MTHTGPIDRIEALRPEMQAWRRDIHAHPEIAYQEERTSRFVAERLRAWGLEVHTGLGVTGVVGTLTGRQPGARAIGLRADMDALPLQEANTFEHRSRHDGRMHACGHDGHTAMLLGAAKALAEAPDFAGTVHFIFQPAEEGEAGARAMIEDGLFQRFPVESVWGLHNWPGLDVGRFDVRPGPIMGATDTFKITLTGHGGHGAMPHLGTDVVAAAAALVGSLQTIVSRAISPIDAGVVSVTMMHGGEAFNAIPSTMTLGGTARALTQDVQDTIERRMGEMVHHIAAAHGVKGAFHYQRRYPATVNWPDETALAVEVMRSIVGHDNVDPDGLPTMGGEDFAFMLQEKPGCYVRLGAGPGQSGCMLHNTGYDFNDDILTLGATYWVRLVHRLLGGDSAG</sequence>
<evidence type="ECO:0000313" key="4">
    <source>
        <dbReference type="EMBL" id="MQX37021.1"/>
    </source>
</evidence>
<dbReference type="CDD" id="cd05666">
    <property type="entry name" value="M20_Acy1-like"/>
    <property type="match status" value="1"/>
</dbReference>
<comment type="cofactor">
    <cofactor evidence="2">
        <name>Mn(2+)</name>
        <dbReference type="ChEBI" id="CHEBI:29035"/>
    </cofactor>
    <text evidence="2">The Mn(2+) ion enhances activity.</text>
</comment>
<feature type="binding site" evidence="2">
    <location>
        <position position="364"/>
    </location>
    <ligand>
        <name>Mn(2+)</name>
        <dbReference type="ChEBI" id="CHEBI:29035"/>
        <label>2</label>
    </ligand>
</feature>
<dbReference type="GO" id="GO:0019877">
    <property type="term" value="P:diaminopimelate biosynthetic process"/>
    <property type="evidence" value="ECO:0007669"/>
    <property type="project" value="UniProtKB-ARBA"/>
</dbReference>
<dbReference type="InterPro" id="IPR017439">
    <property type="entry name" value="Amidohydrolase"/>
</dbReference>
<name>A0A7X1ZG79_9PROT</name>
<dbReference type="Pfam" id="PF07687">
    <property type="entry name" value="M20_dimer"/>
    <property type="match status" value="1"/>
</dbReference>
<feature type="domain" description="Peptidase M20 dimerisation" evidence="3">
    <location>
        <begin position="189"/>
        <end position="282"/>
    </location>
</feature>
<gene>
    <name evidence="4" type="ORF">GHC57_10875</name>
</gene>
<evidence type="ECO:0000256" key="1">
    <source>
        <dbReference type="ARBA" id="ARBA00022801"/>
    </source>
</evidence>
<dbReference type="PANTHER" id="PTHR11014">
    <property type="entry name" value="PEPTIDASE M20 FAMILY MEMBER"/>
    <property type="match status" value="1"/>
</dbReference>
<dbReference type="GO" id="GO:0046872">
    <property type="term" value="F:metal ion binding"/>
    <property type="evidence" value="ECO:0007669"/>
    <property type="project" value="UniProtKB-KW"/>
</dbReference>
<feature type="binding site" evidence="2">
    <location>
        <position position="107"/>
    </location>
    <ligand>
        <name>Mn(2+)</name>
        <dbReference type="ChEBI" id="CHEBI:29035"/>
        <label>2</label>
    </ligand>
</feature>
<dbReference type="Gene3D" id="3.30.70.360">
    <property type="match status" value="1"/>
</dbReference>
<dbReference type="GO" id="GO:0050118">
    <property type="term" value="F:N-acetyldiaminopimelate deacetylase activity"/>
    <property type="evidence" value="ECO:0007669"/>
    <property type="project" value="UniProtKB-ARBA"/>
</dbReference>
<protein>
    <submittedName>
        <fullName evidence="4">Amidohydrolase</fullName>
    </submittedName>
</protein>
<dbReference type="InterPro" id="IPR002933">
    <property type="entry name" value="Peptidase_M20"/>
</dbReference>
<dbReference type="OrthoDB" id="9777385at2"/>
<keyword evidence="2" id="KW-0464">Manganese</keyword>
<keyword evidence="5" id="KW-1185">Reference proteome</keyword>
<dbReference type="InterPro" id="IPR011650">
    <property type="entry name" value="Peptidase_M20_dimer"/>
</dbReference>
<dbReference type="InterPro" id="IPR036264">
    <property type="entry name" value="Bact_exopeptidase_dim_dom"/>
</dbReference>
<feature type="binding site" evidence="2">
    <location>
        <position position="105"/>
    </location>
    <ligand>
        <name>Mn(2+)</name>
        <dbReference type="ChEBI" id="CHEBI:29035"/>
        <label>2</label>
    </ligand>
</feature>
<dbReference type="EMBL" id="WIVE01000031">
    <property type="protein sequence ID" value="MQX37021.1"/>
    <property type="molecule type" value="Genomic_DNA"/>
</dbReference>
<feature type="binding site" evidence="2">
    <location>
        <position position="140"/>
    </location>
    <ligand>
        <name>Mn(2+)</name>
        <dbReference type="ChEBI" id="CHEBI:29035"/>
        <label>2</label>
    </ligand>
</feature>
<keyword evidence="1 4" id="KW-0378">Hydrolase</keyword>
<evidence type="ECO:0000313" key="5">
    <source>
        <dbReference type="Proteomes" id="UP000434582"/>
    </source>
</evidence>
<dbReference type="FunFam" id="3.30.70.360:FF:000001">
    <property type="entry name" value="N-acetyldiaminopimelate deacetylase"/>
    <property type="match status" value="1"/>
</dbReference>
<dbReference type="Proteomes" id="UP000434582">
    <property type="component" value="Unassembled WGS sequence"/>
</dbReference>
<feature type="binding site" evidence="2">
    <location>
        <position position="166"/>
    </location>
    <ligand>
        <name>Mn(2+)</name>
        <dbReference type="ChEBI" id="CHEBI:29035"/>
        <label>2</label>
    </ligand>
</feature>
<dbReference type="PIRSF" id="PIRSF005962">
    <property type="entry name" value="Pept_M20D_amidohydro"/>
    <property type="match status" value="1"/>
</dbReference>
<evidence type="ECO:0000256" key="2">
    <source>
        <dbReference type="PIRSR" id="PIRSR005962-1"/>
    </source>
</evidence>
<evidence type="ECO:0000259" key="3">
    <source>
        <dbReference type="Pfam" id="PF07687"/>
    </source>
</evidence>
<dbReference type="Pfam" id="PF01546">
    <property type="entry name" value="Peptidase_M20"/>
    <property type="match status" value="1"/>
</dbReference>
<dbReference type="SUPFAM" id="SSF53187">
    <property type="entry name" value="Zn-dependent exopeptidases"/>
    <property type="match status" value="1"/>
</dbReference>
<accession>A0A7X1ZG79</accession>
<proteinExistence type="predicted"/>
<dbReference type="SUPFAM" id="SSF55031">
    <property type="entry name" value="Bacterial exopeptidase dimerisation domain"/>
    <property type="match status" value="1"/>
</dbReference>